<dbReference type="EMBL" id="BSNM01000003">
    <property type="protein sequence ID" value="GLQ30009.1"/>
    <property type="molecule type" value="Genomic_DNA"/>
</dbReference>
<reference evidence="1" key="1">
    <citation type="journal article" date="2014" name="Int. J. Syst. Evol. Microbiol.">
        <title>Complete genome sequence of Corynebacterium casei LMG S-19264T (=DSM 44701T), isolated from a smear-ripened cheese.</title>
        <authorList>
            <consortium name="US DOE Joint Genome Institute (JGI-PGF)"/>
            <person name="Walter F."/>
            <person name="Albersmeier A."/>
            <person name="Kalinowski J."/>
            <person name="Ruckert C."/>
        </authorList>
    </citation>
    <scope>NUCLEOTIDE SEQUENCE</scope>
    <source>
        <strain evidence="1">NBRC 110071</strain>
    </source>
</reference>
<gene>
    <name evidence="1" type="ORF">GCM10007876_04870</name>
</gene>
<evidence type="ECO:0000313" key="2">
    <source>
        <dbReference type="Proteomes" id="UP001161389"/>
    </source>
</evidence>
<dbReference type="AlphaFoldDB" id="A0AA37S818"/>
<keyword evidence="2" id="KW-1185">Reference proteome</keyword>
<sequence>MGDLEGNREQNANMVSSIFPVIGIKFEETSELQRQLLAAFAFGMVYADGQIKGLPPAEVHGLAISMLQDAFNYSPEQAGEFSSLLIEAASDKSVHSVINAVIHRGIKGHYQWEQKQSSLLKENIEEIFKEVQNG</sequence>
<dbReference type="InterPro" id="IPR029075">
    <property type="entry name" value="Imm48"/>
</dbReference>
<dbReference type="Pfam" id="PF15574">
    <property type="entry name" value="Imm48"/>
    <property type="match status" value="1"/>
</dbReference>
<dbReference type="Proteomes" id="UP001161389">
    <property type="component" value="Unassembled WGS sequence"/>
</dbReference>
<evidence type="ECO:0000313" key="1">
    <source>
        <dbReference type="EMBL" id="GLQ30009.1"/>
    </source>
</evidence>
<protein>
    <submittedName>
        <fullName evidence="1">Uncharacterized protein</fullName>
    </submittedName>
</protein>
<name>A0AA37S818_9GAMM</name>
<comment type="caution">
    <text evidence="1">The sequence shown here is derived from an EMBL/GenBank/DDBJ whole genome shotgun (WGS) entry which is preliminary data.</text>
</comment>
<accession>A0AA37S818</accession>
<organism evidence="1 2">
    <name type="scientific">Litoribrevibacter albus</name>
    <dbReference type="NCBI Taxonomy" id="1473156"/>
    <lineage>
        <taxon>Bacteria</taxon>
        <taxon>Pseudomonadati</taxon>
        <taxon>Pseudomonadota</taxon>
        <taxon>Gammaproteobacteria</taxon>
        <taxon>Oceanospirillales</taxon>
        <taxon>Oceanospirillaceae</taxon>
        <taxon>Litoribrevibacter</taxon>
    </lineage>
</organism>
<proteinExistence type="predicted"/>
<dbReference type="RefSeq" id="WP_284378357.1">
    <property type="nucleotide sequence ID" value="NZ_BSNM01000003.1"/>
</dbReference>
<reference evidence="1" key="2">
    <citation type="submission" date="2023-01" db="EMBL/GenBank/DDBJ databases">
        <title>Draft genome sequence of Litoribrevibacter albus strain NBRC 110071.</title>
        <authorList>
            <person name="Sun Q."/>
            <person name="Mori K."/>
        </authorList>
    </citation>
    <scope>NUCLEOTIDE SEQUENCE</scope>
    <source>
        <strain evidence="1">NBRC 110071</strain>
    </source>
</reference>